<dbReference type="Pfam" id="PF16860">
    <property type="entry name" value="CX9C"/>
    <property type="match status" value="1"/>
</dbReference>
<dbReference type="PANTHER" id="PTHR28066:SF1">
    <property type="entry name" value="SMALL RIBOSOMAL SUBUNIT PROTEIN MS37"/>
    <property type="match status" value="1"/>
</dbReference>
<organism evidence="2 3">
    <name type="scientific">Chlorella ohadii</name>
    <dbReference type="NCBI Taxonomy" id="2649997"/>
    <lineage>
        <taxon>Eukaryota</taxon>
        <taxon>Viridiplantae</taxon>
        <taxon>Chlorophyta</taxon>
        <taxon>core chlorophytes</taxon>
        <taxon>Trebouxiophyceae</taxon>
        <taxon>Chlorellales</taxon>
        <taxon>Chlorellaceae</taxon>
        <taxon>Chlorella clade</taxon>
        <taxon>Chlorella</taxon>
    </lineage>
</organism>
<dbReference type="EMBL" id="JADXDR010000032">
    <property type="protein sequence ID" value="KAI7844327.1"/>
    <property type="molecule type" value="Genomic_DNA"/>
</dbReference>
<gene>
    <name evidence="2" type="ORF">COHA_002125</name>
</gene>
<evidence type="ECO:0000259" key="1">
    <source>
        <dbReference type="Pfam" id="PF16860"/>
    </source>
</evidence>
<accession>A0AAD5H8Z0</accession>
<feature type="domain" description="IMS import disulfide relay-system CHCH-CHCH-like Cx9C" evidence="1">
    <location>
        <begin position="20"/>
        <end position="54"/>
    </location>
</feature>
<sequence length="79" mass="9013">MGKGQQPLKINTRRGRGNLECMDEMTSFFACMAKSMDVEDKCAAERRALTNCATAAMRKGKQTNTINYHLQRLGRMIRR</sequence>
<dbReference type="PANTHER" id="PTHR28066">
    <property type="entry name" value="37S RIBOSOMAL PROTEIN MRP10, MITOCHONDRIAL"/>
    <property type="match status" value="1"/>
</dbReference>
<evidence type="ECO:0000313" key="3">
    <source>
        <dbReference type="Proteomes" id="UP001205105"/>
    </source>
</evidence>
<keyword evidence="3" id="KW-1185">Reference proteome</keyword>
<evidence type="ECO:0000313" key="2">
    <source>
        <dbReference type="EMBL" id="KAI7844327.1"/>
    </source>
</evidence>
<dbReference type="Proteomes" id="UP001205105">
    <property type="component" value="Unassembled WGS sequence"/>
</dbReference>
<dbReference type="GO" id="GO:0032543">
    <property type="term" value="P:mitochondrial translation"/>
    <property type="evidence" value="ECO:0007669"/>
    <property type="project" value="InterPro"/>
</dbReference>
<name>A0AAD5H8Z0_9CHLO</name>
<dbReference type="GO" id="GO:0003735">
    <property type="term" value="F:structural constituent of ribosome"/>
    <property type="evidence" value="ECO:0007669"/>
    <property type="project" value="InterPro"/>
</dbReference>
<dbReference type="GO" id="GO:0005739">
    <property type="term" value="C:mitochondrion"/>
    <property type="evidence" value="ECO:0007669"/>
    <property type="project" value="GOC"/>
</dbReference>
<dbReference type="InterPro" id="IPR031731">
    <property type="entry name" value="CX9C"/>
</dbReference>
<dbReference type="AlphaFoldDB" id="A0AAD5H8Z0"/>
<protein>
    <recommendedName>
        <fullName evidence="1">IMS import disulfide relay-system CHCH-CHCH-like Cx9C domain-containing protein</fullName>
    </recommendedName>
</protein>
<reference evidence="2" key="1">
    <citation type="submission" date="2020-11" db="EMBL/GenBank/DDBJ databases">
        <title>Chlorella ohadii genome sequencing and assembly.</title>
        <authorList>
            <person name="Murik O."/>
            <person name="Treves H."/>
            <person name="Kedem I."/>
            <person name="Shotland Y."/>
            <person name="Kaplan A."/>
        </authorList>
    </citation>
    <scope>NUCLEOTIDE SEQUENCE</scope>
    <source>
        <strain evidence="2">1</strain>
    </source>
</reference>
<proteinExistence type="predicted"/>
<dbReference type="InterPro" id="IPR017264">
    <property type="entry name" value="Ribosomal_mS37_fun"/>
</dbReference>
<comment type="caution">
    <text evidence="2">The sequence shown here is derived from an EMBL/GenBank/DDBJ whole genome shotgun (WGS) entry which is preliminary data.</text>
</comment>